<proteinExistence type="predicted"/>
<name>A0ABQ0KUM2_MYCCL</name>
<organism evidence="1 2">
    <name type="scientific">Mycena chlorophos</name>
    <name type="common">Agaric fungus</name>
    <name type="synonym">Agaricus chlorophos</name>
    <dbReference type="NCBI Taxonomy" id="658473"/>
    <lineage>
        <taxon>Eukaryota</taxon>
        <taxon>Fungi</taxon>
        <taxon>Dikarya</taxon>
        <taxon>Basidiomycota</taxon>
        <taxon>Agaricomycotina</taxon>
        <taxon>Agaricomycetes</taxon>
        <taxon>Agaricomycetidae</taxon>
        <taxon>Agaricales</taxon>
        <taxon>Marasmiineae</taxon>
        <taxon>Mycenaceae</taxon>
        <taxon>Mycena</taxon>
    </lineage>
</organism>
<dbReference type="Gene3D" id="3.80.10.10">
    <property type="entry name" value="Ribonuclease Inhibitor"/>
    <property type="match status" value="1"/>
</dbReference>
<gene>
    <name evidence="1" type="ORF">MCHLO_00330</name>
</gene>
<dbReference type="Proteomes" id="UP000815677">
    <property type="component" value="Unassembled WGS sequence"/>
</dbReference>
<sequence length="544" mass="60071">MHRCLQIPEIILNIVDEVSPRQLKTFLSFGLACRAFQNAALDKIWEGPADHGILFRNLLYCFPQDLLETVVDTSGQVKLRLCRPLKRGDWERPALYCARVRHVSLSYAAASRYAPILSFIAVTFTGEFLFPRIRSLYWDMSNPAVKHRDTDLVAFIRLLVPHTLQEMRLEKPHGGFDLMLSVLPAISTRVRALTELDLGSGPMTGCSVDECGAISDLVLCLDRVQCLSVPAIDGRAWLHLAQLPDLDSLTLETSLDVLDVFPRDTTVERPFPKLARLSMGYVTVPVAIRILSLVARAPLDSLFFTPAFSTHPGDLAAFYAALAETTHLTETLQSVNQSRSHRPRNAADAPQSGVPRAALVSLGSFSQLIHIFLQSFGPFDMDEPTLLGLARSCPQLQTLRLTQNGPGSILPLNALVGLASFCPHLEEINITFDTTTIPSLRATGTNGERRAKLELLTELGVGQSAINEEQVFDMARFVSGLCPALSYIFCDLTPQTGADALWARVRLLTLSLHQVRKEEREWVIAGGATDDEIGDDEMEDAVDK</sequence>
<protein>
    <recommendedName>
        <fullName evidence="3">F-box domain-containing protein</fullName>
    </recommendedName>
</protein>
<evidence type="ECO:0000313" key="1">
    <source>
        <dbReference type="EMBL" id="GAT42620.1"/>
    </source>
</evidence>
<dbReference type="SUPFAM" id="SSF52047">
    <property type="entry name" value="RNI-like"/>
    <property type="match status" value="1"/>
</dbReference>
<reference evidence="1" key="1">
    <citation type="submission" date="2014-09" db="EMBL/GenBank/DDBJ databases">
        <title>Genome sequence of the luminous mushroom Mycena chlorophos for searching fungal bioluminescence genes.</title>
        <authorList>
            <person name="Tanaka Y."/>
            <person name="Kasuga D."/>
            <person name="Oba Y."/>
            <person name="Hase S."/>
            <person name="Sato K."/>
            <person name="Oba Y."/>
            <person name="Sakakibara Y."/>
        </authorList>
    </citation>
    <scope>NUCLEOTIDE SEQUENCE</scope>
</reference>
<evidence type="ECO:0008006" key="3">
    <source>
        <dbReference type="Google" id="ProtNLM"/>
    </source>
</evidence>
<accession>A0ABQ0KUM2</accession>
<evidence type="ECO:0000313" key="2">
    <source>
        <dbReference type="Proteomes" id="UP000815677"/>
    </source>
</evidence>
<keyword evidence="2" id="KW-1185">Reference proteome</keyword>
<dbReference type="EMBL" id="DF838133">
    <property type="protein sequence ID" value="GAT42620.1"/>
    <property type="molecule type" value="Genomic_DNA"/>
</dbReference>
<dbReference type="InterPro" id="IPR032675">
    <property type="entry name" value="LRR_dom_sf"/>
</dbReference>